<dbReference type="GO" id="GO:0016990">
    <property type="term" value="F:arginine deiminase activity"/>
    <property type="evidence" value="ECO:0007669"/>
    <property type="project" value="UniProtKB-UniRule"/>
</dbReference>
<accession>A0AAF0AID4</accession>
<dbReference type="Gene3D" id="1.10.3930.10">
    <property type="entry name" value="Arginine deiminase"/>
    <property type="match status" value="1"/>
</dbReference>
<keyword evidence="6 8" id="KW-0378">Hydrolase</keyword>
<evidence type="ECO:0000313" key="11">
    <source>
        <dbReference type="Proteomes" id="UP001212189"/>
    </source>
</evidence>
<evidence type="ECO:0000256" key="9">
    <source>
        <dbReference type="PIRSR" id="PIRSR006356-1"/>
    </source>
</evidence>
<evidence type="ECO:0000256" key="3">
    <source>
        <dbReference type="ARBA" id="ARBA00010206"/>
    </source>
</evidence>
<keyword evidence="4 8" id="KW-0963">Cytoplasm</keyword>
<protein>
    <recommendedName>
        <fullName evidence="8">Arginine deiminase</fullName>
        <shortName evidence="8">ADI</shortName>
        <ecNumber evidence="8">3.5.3.6</ecNumber>
    </recommendedName>
    <alternativeName>
        <fullName evidence="8">Arginine dihydrolase</fullName>
        <shortName evidence="8">AD</shortName>
    </alternativeName>
</protein>
<dbReference type="PIRSF" id="PIRSF006356">
    <property type="entry name" value="Arg_deiminase"/>
    <property type="match status" value="1"/>
</dbReference>
<dbReference type="EC" id="3.5.3.6" evidence="8"/>
<comment type="pathway">
    <text evidence="2 8">Amino-acid degradation; L-arginine degradation via ADI pathway; carbamoyl phosphate from L-arginine: step 1/2.</text>
</comment>
<dbReference type="PANTHER" id="PTHR47271:SF3">
    <property type="entry name" value="ARGININE DEIMINASE"/>
    <property type="match status" value="1"/>
</dbReference>
<dbReference type="HAMAP" id="MF_00242">
    <property type="entry name" value="Arg_deiminase"/>
    <property type="match status" value="1"/>
</dbReference>
<dbReference type="RefSeq" id="WP_269817837.1">
    <property type="nucleotide sequence ID" value="NZ_CP114976.1"/>
</dbReference>
<evidence type="ECO:0000256" key="6">
    <source>
        <dbReference type="ARBA" id="ARBA00022801"/>
    </source>
</evidence>
<keyword evidence="5 8" id="KW-0056">Arginine metabolism</keyword>
<dbReference type="PANTHER" id="PTHR47271">
    <property type="entry name" value="ARGININE DEIMINASE"/>
    <property type="match status" value="1"/>
</dbReference>
<evidence type="ECO:0000256" key="7">
    <source>
        <dbReference type="ARBA" id="ARBA00049429"/>
    </source>
</evidence>
<evidence type="ECO:0000256" key="2">
    <source>
        <dbReference type="ARBA" id="ARBA00005213"/>
    </source>
</evidence>
<dbReference type="PRINTS" id="PR01466">
    <property type="entry name" value="ARGDEIMINASE"/>
</dbReference>
<keyword evidence="11" id="KW-1185">Reference proteome</keyword>
<organism evidence="10 11">
    <name type="scientific">Denitrificimonas caeni</name>
    <dbReference type="NCBI Taxonomy" id="521720"/>
    <lineage>
        <taxon>Bacteria</taxon>
        <taxon>Pseudomonadati</taxon>
        <taxon>Pseudomonadota</taxon>
        <taxon>Gammaproteobacteria</taxon>
        <taxon>Pseudomonadales</taxon>
        <taxon>Pseudomonadaceae</taxon>
        <taxon>Denitrificimonas</taxon>
    </lineage>
</organism>
<reference evidence="10 11" key="1">
    <citation type="submission" date="2022-12" db="EMBL/GenBank/DDBJ databases">
        <title>Coexistence and Characterization of a Novel Tigecycline Resistance gene tet(X) variant and blaNDM-1 in a Pseudomonas caeni Isolate of Chicken Origin.</title>
        <authorList>
            <person name="Lu X."/>
            <person name="Zhang L."/>
            <person name="Li R."/>
            <person name="Wang Z."/>
        </authorList>
    </citation>
    <scope>NUCLEOTIDE SEQUENCE [LARGE SCALE GENOMIC DNA]</scope>
    <source>
        <strain evidence="10 11">CE14</strain>
    </source>
</reference>
<comment type="similarity">
    <text evidence="3 8">Belongs to the arginine deiminase family.</text>
</comment>
<gene>
    <name evidence="8" type="primary">arcA</name>
    <name evidence="10" type="ORF">O6P33_11075</name>
</gene>
<evidence type="ECO:0000313" key="10">
    <source>
        <dbReference type="EMBL" id="WBE24894.1"/>
    </source>
</evidence>
<dbReference type="Pfam" id="PF02274">
    <property type="entry name" value="ADI"/>
    <property type="match status" value="1"/>
</dbReference>
<evidence type="ECO:0000256" key="8">
    <source>
        <dbReference type="HAMAP-Rule" id="MF_00242"/>
    </source>
</evidence>
<sequence>MSELTLGVHSETGTLRQVIVCRPGLAHRRLTPSNCDALLFDDVFWVKQAQKDHDVFVQLMQERGVEVLDIHDLLAQTLDIAEARKWILDQRITWNEIGVGMISDLREWMDEMPGSQLAEYLIGGLEVGDLPFKPVSLFGNHLGKYGFVLPPLPNFLFTRDNSAWIYGGVTLNPMYWTARKPETLLTAGVYKFHPKFAGKVDVLWGDPLQEFGLATLEGGDIMPIGNRTVLVGMGERSSPQAVGQLARALFAKGSVDRVIACQMPKSRAAMHLDTVFTFCGGNIVTAFTEVADEMICYDLRPDASGTSHVFTQDPRHMFDVVAEALGYASLEVVATGGDHPAEREREQWNDGNNVLALSPGVVIGYDRNDDTNAALAAAGIEVLAVPGAELGRGRGGGRCMSCPTVRDPV</sequence>
<dbReference type="GO" id="GO:0019546">
    <property type="term" value="P:L-arginine deiminase pathway"/>
    <property type="evidence" value="ECO:0007669"/>
    <property type="project" value="TreeGrafter"/>
</dbReference>
<proteinExistence type="inferred from homology"/>
<evidence type="ECO:0000256" key="4">
    <source>
        <dbReference type="ARBA" id="ARBA00022490"/>
    </source>
</evidence>
<dbReference type="AlphaFoldDB" id="A0AAF0AID4"/>
<evidence type="ECO:0000256" key="5">
    <source>
        <dbReference type="ARBA" id="ARBA00022503"/>
    </source>
</evidence>
<comment type="subcellular location">
    <subcellularLocation>
        <location evidence="1 8">Cytoplasm</location>
    </subcellularLocation>
</comment>
<dbReference type="EMBL" id="CP114976">
    <property type="protein sequence ID" value="WBE24894.1"/>
    <property type="molecule type" value="Genomic_DNA"/>
</dbReference>
<dbReference type="InterPro" id="IPR003876">
    <property type="entry name" value="Arg_deiminase"/>
</dbReference>
<dbReference type="Proteomes" id="UP001212189">
    <property type="component" value="Chromosome"/>
</dbReference>
<comment type="catalytic activity">
    <reaction evidence="7 8">
        <text>L-arginine + H2O = L-citrulline + NH4(+)</text>
        <dbReference type="Rhea" id="RHEA:19597"/>
        <dbReference type="ChEBI" id="CHEBI:15377"/>
        <dbReference type="ChEBI" id="CHEBI:28938"/>
        <dbReference type="ChEBI" id="CHEBI:32682"/>
        <dbReference type="ChEBI" id="CHEBI:57743"/>
        <dbReference type="EC" id="3.5.3.6"/>
    </reaction>
</comment>
<dbReference type="Gene3D" id="3.75.10.10">
    <property type="entry name" value="L-arginine/glycine Amidinotransferase, Chain A"/>
    <property type="match status" value="1"/>
</dbReference>
<dbReference type="GO" id="GO:0005737">
    <property type="term" value="C:cytoplasm"/>
    <property type="evidence" value="ECO:0007669"/>
    <property type="project" value="UniProtKB-SubCell"/>
</dbReference>
<name>A0AAF0AID4_9GAMM</name>
<dbReference type="SUPFAM" id="SSF55909">
    <property type="entry name" value="Pentein"/>
    <property type="match status" value="1"/>
</dbReference>
<dbReference type="KEGG" id="dce:O6P33_11075"/>
<feature type="active site" description="Amidino-cysteine intermediate" evidence="8 9">
    <location>
        <position position="399"/>
    </location>
</feature>
<dbReference type="NCBIfam" id="NF002381">
    <property type="entry name" value="PRK01388.1"/>
    <property type="match status" value="1"/>
</dbReference>
<evidence type="ECO:0000256" key="1">
    <source>
        <dbReference type="ARBA" id="ARBA00004496"/>
    </source>
</evidence>